<evidence type="ECO:0000313" key="2">
    <source>
        <dbReference type="Proteomes" id="UP000579281"/>
    </source>
</evidence>
<gene>
    <name evidence="1" type="ORF">HNQ80_003090</name>
</gene>
<dbReference type="RefSeq" id="WP_184311505.1">
    <property type="nucleotide sequence ID" value="NZ_JACHEN010000019.1"/>
</dbReference>
<accession>A0A841L3S1</accession>
<comment type="caution">
    <text evidence="1">The sequence shown here is derived from an EMBL/GenBank/DDBJ whole genome shotgun (WGS) entry which is preliminary data.</text>
</comment>
<dbReference type="InterPro" id="IPR054055">
    <property type="entry name" value="YpzH"/>
</dbReference>
<evidence type="ECO:0000313" key="1">
    <source>
        <dbReference type="EMBL" id="MBB6216985.1"/>
    </source>
</evidence>
<protein>
    <submittedName>
        <fullName evidence="1">Uncharacterized protein</fullName>
    </submittedName>
</protein>
<reference evidence="1 2" key="1">
    <citation type="submission" date="2020-08" db="EMBL/GenBank/DDBJ databases">
        <title>Genomic Encyclopedia of Type Strains, Phase IV (KMG-IV): sequencing the most valuable type-strain genomes for metagenomic binning, comparative biology and taxonomic classification.</title>
        <authorList>
            <person name="Goeker M."/>
        </authorList>
    </citation>
    <scope>NUCLEOTIDE SEQUENCE [LARGE SCALE GENOMIC DNA]</scope>
    <source>
        <strain evidence="1 2">DSM 103526</strain>
    </source>
</reference>
<organism evidence="1 2">
    <name type="scientific">Anaerosolibacter carboniphilus</name>
    <dbReference type="NCBI Taxonomy" id="1417629"/>
    <lineage>
        <taxon>Bacteria</taxon>
        <taxon>Bacillati</taxon>
        <taxon>Bacillota</taxon>
        <taxon>Clostridia</taxon>
        <taxon>Peptostreptococcales</taxon>
        <taxon>Thermotaleaceae</taxon>
        <taxon>Anaerosolibacter</taxon>
    </lineage>
</organism>
<proteinExistence type="predicted"/>
<dbReference type="Pfam" id="PF21835">
    <property type="entry name" value="YIEGIA_cap"/>
    <property type="match status" value="1"/>
</dbReference>
<dbReference type="Proteomes" id="UP000579281">
    <property type="component" value="Unassembled WGS sequence"/>
</dbReference>
<name>A0A841L3S1_9FIRM</name>
<sequence length="64" mass="7076">MDFGIKDSIVAIITIDKSVVSSNTIPVFYASSEEHKERLALLIAKVTMGMVHDLENGSYVVVRH</sequence>
<dbReference type="AlphaFoldDB" id="A0A841L3S1"/>
<dbReference type="EMBL" id="JACHEN010000019">
    <property type="protein sequence ID" value="MBB6216985.1"/>
    <property type="molecule type" value="Genomic_DNA"/>
</dbReference>
<keyword evidence="2" id="KW-1185">Reference proteome</keyword>